<protein>
    <submittedName>
        <fullName evidence="2">5'-methylthioadenosine/S-adenosylhomocysteine nucleosidase</fullName>
    </submittedName>
</protein>
<name>A0A0S2W536_9FIRM</name>
<reference evidence="3" key="2">
    <citation type="submission" date="2015-04" db="EMBL/GenBank/DDBJ databases">
        <title>A butyrogenic pathway from the amino acid lysine in a human gut commensal.</title>
        <authorList>
            <person name="de Vos W.M."/>
            <person name="Bui N.T.P."/>
            <person name="Plugge C.M."/>
            <person name="Ritari J."/>
        </authorList>
    </citation>
    <scope>NUCLEOTIDE SEQUENCE [LARGE SCALE GENOMIC DNA]</scope>
    <source>
        <strain evidence="3">AF211</strain>
    </source>
</reference>
<sequence>MSGPVLIQGAMEVETDWLVSRLECPEAFSWGGFQFWRGDFQGLDLTVSRTGIGTIYAAGATAVGIEKFHPRVVINQGIAGSHCESLHVGDIVVGESCIHIHNLKTPPRGRGEGYDASEWEFHDPYDGAEPLVYASDPVWLARFEAAAYAGGGKASGRLGGGDIFNREHDRILWLREHAGERCEDMESIASYQLCHRFGTPCIGLRIISNNELTGEPYQREVGVRLQSFILDALTSEKVL</sequence>
<keyword evidence="3" id="KW-1185">Reference proteome</keyword>
<dbReference type="Gene3D" id="3.40.50.1580">
    <property type="entry name" value="Nucleoside phosphorylase domain"/>
    <property type="match status" value="1"/>
</dbReference>
<dbReference type="SUPFAM" id="SSF53167">
    <property type="entry name" value="Purine and uridine phosphorylases"/>
    <property type="match status" value="1"/>
</dbReference>
<dbReference type="STRING" id="1297617.IB211_02109c"/>
<dbReference type="PANTHER" id="PTHR46832">
    <property type="entry name" value="5'-METHYLTHIOADENOSINE/S-ADENOSYLHOMOCYSTEINE NUCLEOSIDASE"/>
    <property type="match status" value="1"/>
</dbReference>
<dbReference type="CDD" id="cd09008">
    <property type="entry name" value="MTAN"/>
    <property type="match status" value="1"/>
</dbReference>
<dbReference type="GO" id="GO:0005829">
    <property type="term" value="C:cytosol"/>
    <property type="evidence" value="ECO:0007669"/>
    <property type="project" value="TreeGrafter"/>
</dbReference>
<evidence type="ECO:0000259" key="1">
    <source>
        <dbReference type="Pfam" id="PF01048"/>
    </source>
</evidence>
<dbReference type="PANTHER" id="PTHR46832:SF1">
    <property type="entry name" value="5'-METHYLTHIOADENOSINE_S-ADENOSYLHOMOCYSTEINE NUCLEOSIDASE"/>
    <property type="match status" value="1"/>
</dbReference>
<accession>A0A0S2W536</accession>
<dbReference type="Proteomes" id="UP000064844">
    <property type="component" value="Chromosome"/>
</dbReference>
<dbReference type="GO" id="GO:0008782">
    <property type="term" value="F:adenosylhomocysteine nucleosidase activity"/>
    <property type="evidence" value="ECO:0007669"/>
    <property type="project" value="TreeGrafter"/>
</dbReference>
<dbReference type="AlphaFoldDB" id="A0A0S2W536"/>
<dbReference type="GO" id="GO:0009116">
    <property type="term" value="P:nucleoside metabolic process"/>
    <property type="evidence" value="ECO:0007669"/>
    <property type="project" value="InterPro"/>
</dbReference>
<dbReference type="GO" id="GO:0019284">
    <property type="term" value="P:L-methionine salvage from S-adenosylmethionine"/>
    <property type="evidence" value="ECO:0007669"/>
    <property type="project" value="TreeGrafter"/>
</dbReference>
<dbReference type="KEGG" id="ibu:IB211_02109c"/>
<gene>
    <name evidence="2" type="ORF">IB211_02109c</name>
</gene>
<dbReference type="RefSeq" id="WP_058117988.1">
    <property type="nucleotide sequence ID" value="NZ_CP011307.1"/>
</dbReference>
<feature type="domain" description="Nucleoside phosphorylase" evidence="1">
    <location>
        <begin position="5"/>
        <end position="217"/>
    </location>
</feature>
<dbReference type="EMBL" id="CP011307">
    <property type="protein sequence ID" value="ALP94500.1"/>
    <property type="molecule type" value="Genomic_DNA"/>
</dbReference>
<dbReference type="eggNOG" id="COG0775">
    <property type="taxonomic scope" value="Bacteria"/>
</dbReference>
<dbReference type="InterPro" id="IPR000845">
    <property type="entry name" value="Nucleoside_phosphorylase_d"/>
</dbReference>
<dbReference type="InterPro" id="IPR035994">
    <property type="entry name" value="Nucleoside_phosphorylase_sf"/>
</dbReference>
<dbReference type="Pfam" id="PF01048">
    <property type="entry name" value="PNP_UDP_1"/>
    <property type="match status" value="1"/>
</dbReference>
<proteinExistence type="predicted"/>
<evidence type="ECO:0000313" key="3">
    <source>
        <dbReference type="Proteomes" id="UP000064844"/>
    </source>
</evidence>
<organism evidence="2 3">
    <name type="scientific">Intestinimonas butyriciproducens</name>
    <dbReference type="NCBI Taxonomy" id="1297617"/>
    <lineage>
        <taxon>Bacteria</taxon>
        <taxon>Bacillati</taxon>
        <taxon>Bacillota</taxon>
        <taxon>Clostridia</taxon>
        <taxon>Eubacteriales</taxon>
        <taxon>Intestinimonas</taxon>
    </lineage>
</organism>
<reference evidence="2 3" key="1">
    <citation type="journal article" date="2015" name="Nat. Commun.">
        <title>Production of butyrate from lysine and the Amadori product fructoselysine by a human gut commensal.</title>
        <authorList>
            <person name="Bui T.P."/>
            <person name="Ritari J."/>
            <person name="Boeren S."/>
            <person name="de Waard P."/>
            <person name="Plugge C.M."/>
            <person name="de Vos W.M."/>
        </authorList>
    </citation>
    <scope>NUCLEOTIDE SEQUENCE [LARGE SCALE GENOMIC DNA]</scope>
    <source>
        <strain evidence="2 3">AF211</strain>
    </source>
</reference>
<dbReference type="GO" id="GO:0008930">
    <property type="term" value="F:methylthioadenosine nucleosidase activity"/>
    <property type="evidence" value="ECO:0007669"/>
    <property type="project" value="TreeGrafter"/>
</dbReference>
<evidence type="ECO:0000313" key="2">
    <source>
        <dbReference type="EMBL" id="ALP94500.1"/>
    </source>
</evidence>